<evidence type="ECO:0000313" key="2">
    <source>
        <dbReference type="Proteomes" id="UP001333110"/>
    </source>
</evidence>
<evidence type="ECO:0000313" key="1">
    <source>
        <dbReference type="EMBL" id="KAK4824809.1"/>
    </source>
</evidence>
<protein>
    <submittedName>
        <fullName evidence="1">Uncharacterized protein</fullName>
    </submittedName>
</protein>
<dbReference type="EMBL" id="JAUNZN010000003">
    <property type="protein sequence ID" value="KAK4824809.1"/>
    <property type="molecule type" value="Genomic_DNA"/>
</dbReference>
<gene>
    <name evidence="1" type="ORF">QYF61_019659</name>
</gene>
<proteinExistence type="predicted"/>
<organism evidence="1 2">
    <name type="scientific">Mycteria americana</name>
    <name type="common">Wood stork</name>
    <dbReference type="NCBI Taxonomy" id="33587"/>
    <lineage>
        <taxon>Eukaryota</taxon>
        <taxon>Metazoa</taxon>
        <taxon>Chordata</taxon>
        <taxon>Craniata</taxon>
        <taxon>Vertebrata</taxon>
        <taxon>Euteleostomi</taxon>
        <taxon>Archelosauria</taxon>
        <taxon>Archosauria</taxon>
        <taxon>Dinosauria</taxon>
        <taxon>Saurischia</taxon>
        <taxon>Theropoda</taxon>
        <taxon>Coelurosauria</taxon>
        <taxon>Aves</taxon>
        <taxon>Neognathae</taxon>
        <taxon>Neoaves</taxon>
        <taxon>Aequornithes</taxon>
        <taxon>Ciconiiformes</taxon>
        <taxon>Ciconiidae</taxon>
        <taxon>Mycteria</taxon>
    </lineage>
</organism>
<accession>A0AAN7RY05</accession>
<keyword evidence="2" id="KW-1185">Reference proteome</keyword>
<name>A0AAN7RY05_MYCAM</name>
<reference evidence="1 2" key="1">
    <citation type="journal article" date="2023" name="J. Hered.">
        <title>Chromosome-level genome of the wood stork (Mycteria americana) provides insight into avian chromosome evolution.</title>
        <authorList>
            <person name="Flamio R. Jr."/>
            <person name="Ramstad K.M."/>
        </authorList>
    </citation>
    <scope>NUCLEOTIDE SEQUENCE [LARGE SCALE GENOMIC DNA]</scope>
    <source>
        <strain evidence="1">JAX WOST 10</strain>
    </source>
</reference>
<dbReference type="AlphaFoldDB" id="A0AAN7RY05"/>
<comment type="caution">
    <text evidence="1">The sequence shown here is derived from an EMBL/GenBank/DDBJ whole genome shotgun (WGS) entry which is preliminary data.</text>
</comment>
<sequence>MKMVRELEHLSYEDRLRELGLFSPEKRRLQGDLIAAFQYLKGAYKKAGEGLFTRACTDRTRGNGFKLKEGRFRLDIRKKFFTMRVVRHWNRLPREVMDAPSLEVFKARLDGALSNLLYCHGNFRKMRRLHPYHSLRNISLQSNNGVGTKLLAAGFDELLKIQYGIKYIQLVNLQRDLNLCITKELQLLGYRIWDDGIEYILIKRANGTKQEWGTSITKNKTGIQKDLATWETKSKRNGMQLFSLNCKVLHLVWDKQLRVLYLHETKRHVKPREVSIHNSYNNEQHTQRVKGHVPCVPCAACESNTNHCRKMLVEPRQKRPQQLT</sequence>
<dbReference type="Proteomes" id="UP001333110">
    <property type="component" value="Unassembled WGS sequence"/>
</dbReference>